<gene>
    <name evidence="1" type="ORF">NOG11_14830</name>
</gene>
<name>A0A9X2LBY1_9PROT</name>
<organism evidence="1 2">
    <name type="scientific">Parvularcula maris</name>
    <dbReference type="NCBI Taxonomy" id="2965077"/>
    <lineage>
        <taxon>Bacteria</taxon>
        <taxon>Pseudomonadati</taxon>
        <taxon>Pseudomonadota</taxon>
        <taxon>Alphaproteobacteria</taxon>
        <taxon>Parvularculales</taxon>
        <taxon>Parvularculaceae</taxon>
        <taxon>Parvularcula</taxon>
    </lineage>
</organism>
<keyword evidence="2" id="KW-1185">Reference proteome</keyword>
<protein>
    <submittedName>
        <fullName evidence="1">Uncharacterized protein</fullName>
    </submittedName>
</protein>
<accession>A0A9X2LBY1</accession>
<dbReference type="Proteomes" id="UP001142610">
    <property type="component" value="Unassembled WGS sequence"/>
</dbReference>
<reference evidence="1" key="1">
    <citation type="submission" date="2022-07" db="EMBL/GenBank/DDBJ databases">
        <title>Parvularcula maris sp. nov., an algicidal bacterium isolated from seawater.</title>
        <authorList>
            <person name="Li F."/>
        </authorList>
    </citation>
    <scope>NUCLEOTIDE SEQUENCE</scope>
    <source>
        <strain evidence="1">BGMRC 0090</strain>
    </source>
</reference>
<evidence type="ECO:0000313" key="1">
    <source>
        <dbReference type="EMBL" id="MCQ8186654.1"/>
    </source>
</evidence>
<evidence type="ECO:0000313" key="2">
    <source>
        <dbReference type="Proteomes" id="UP001142610"/>
    </source>
</evidence>
<proteinExistence type="predicted"/>
<dbReference type="EMBL" id="JANIBC010000034">
    <property type="protein sequence ID" value="MCQ8186654.1"/>
    <property type="molecule type" value="Genomic_DNA"/>
</dbReference>
<dbReference type="AlphaFoldDB" id="A0A9X2LBY1"/>
<sequence>MAVPHGAGGDEGRAFLIVELAEKRQRFLTSRSVLAAPPGQSLLHLIEERLVDDRFVLALMDLIRVPNLTSVDWV</sequence>
<comment type="caution">
    <text evidence="1">The sequence shown here is derived from an EMBL/GenBank/DDBJ whole genome shotgun (WGS) entry which is preliminary data.</text>
</comment>